<gene>
    <name evidence="2" type="ORF">Cgig2_033961</name>
</gene>
<accession>A0A9Q1QGF5</accession>
<organism evidence="2 3">
    <name type="scientific">Carnegiea gigantea</name>
    <dbReference type="NCBI Taxonomy" id="171969"/>
    <lineage>
        <taxon>Eukaryota</taxon>
        <taxon>Viridiplantae</taxon>
        <taxon>Streptophyta</taxon>
        <taxon>Embryophyta</taxon>
        <taxon>Tracheophyta</taxon>
        <taxon>Spermatophyta</taxon>
        <taxon>Magnoliopsida</taxon>
        <taxon>eudicotyledons</taxon>
        <taxon>Gunneridae</taxon>
        <taxon>Pentapetalae</taxon>
        <taxon>Caryophyllales</taxon>
        <taxon>Cactineae</taxon>
        <taxon>Cactaceae</taxon>
        <taxon>Cactoideae</taxon>
        <taxon>Echinocereeae</taxon>
        <taxon>Carnegiea</taxon>
    </lineage>
</organism>
<dbReference type="EMBL" id="JAKOGI010000173">
    <property type="protein sequence ID" value="KAJ8441237.1"/>
    <property type="molecule type" value="Genomic_DNA"/>
</dbReference>
<evidence type="ECO:0000313" key="2">
    <source>
        <dbReference type="EMBL" id="KAJ8441237.1"/>
    </source>
</evidence>
<evidence type="ECO:0000313" key="3">
    <source>
        <dbReference type="Proteomes" id="UP001153076"/>
    </source>
</evidence>
<feature type="compositionally biased region" description="Low complexity" evidence="1">
    <location>
        <begin position="176"/>
        <end position="194"/>
    </location>
</feature>
<dbReference type="AlphaFoldDB" id="A0A9Q1QGF5"/>
<sequence>MEAPVSMRRPCFVKDDGLASVAEMETGFSGNMINFQVDIALRKELAIILFQHILCFPCQLHTCLALFIYPPIRGSSAWAEACCLWPIDALKFGGLRSKTDEVLAGPSVWAGRLEQRPCDSLKENGLFLGPAELSGWAARGYSFYSEECKQEQIEIDEAKEKSRKIKVLRSKKQKTKSAANSSSSSSFSPTKSQNYPFRTGTVAAT</sequence>
<evidence type="ECO:0000256" key="1">
    <source>
        <dbReference type="SAM" id="MobiDB-lite"/>
    </source>
</evidence>
<feature type="compositionally biased region" description="Basic residues" evidence="1">
    <location>
        <begin position="161"/>
        <end position="175"/>
    </location>
</feature>
<dbReference type="Proteomes" id="UP001153076">
    <property type="component" value="Unassembled WGS sequence"/>
</dbReference>
<keyword evidence="3" id="KW-1185">Reference proteome</keyword>
<protein>
    <submittedName>
        <fullName evidence="2">Uncharacterized protein</fullName>
    </submittedName>
</protein>
<comment type="caution">
    <text evidence="2">The sequence shown here is derived from an EMBL/GenBank/DDBJ whole genome shotgun (WGS) entry which is preliminary data.</text>
</comment>
<name>A0A9Q1QGF5_9CARY</name>
<feature type="region of interest" description="Disordered" evidence="1">
    <location>
        <begin position="161"/>
        <end position="205"/>
    </location>
</feature>
<reference evidence="2" key="1">
    <citation type="submission" date="2022-04" db="EMBL/GenBank/DDBJ databases">
        <title>Carnegiea gigantea Genome sequencing and assembly v2.</title>
        <authorList>
            <person name="Copetti D."/>
            <person name="Sanderson M.J."/>
            <person name="Burquez A."/>
            <person name="Wojciechowski M.F."/>
        </authorList>
    </citation>
    <scope>NUCLEOTIDE SEQUENCE</scope>
    <source>
        <strain evidence="2">SGP5-SGP5p</strain>
        <tissue evidence="2">Aerial part</tissue>
    </source>
</reference>
<proteinExistence type="predicted"/>